<keyword evidence="4 7" id="KW-0808">Transferase</keyword>
<keyword evidence="6 7" id="KW-0819">tRNA processing</keyword>
<comment type="caution">
    <text evidence="7">Lacks conserved residue(s) required for the propagation of feature annotation.</text>
</comment>
<keyword evidence="5 7" id="KW-0949">S-adenosyl-L-methionine</keyword>
<dbReference type="NCBIfam" id="NF001080">
    <property type="entry name" value="PRK00121.2-2"/>
    <property type="match status" value="1"/>
</dbReference>
<evidence type="ECO:0000313" key="8">
    <source>
        <dbReference type="EMBL" id="MBF4695647.1"/>
    </source>
</evidence>
<dbReference type="InterPro" id="IPR003358">
    <property type="entry name" value="tRNA_(Gua-N-7)_MeTrfase_Trmb"/>
</dbReference>
<keyword evidence="9" id="KW-1185">Reference proteome</keyword>
<dbReference type="Gene3D" id="3.40.50.150">
    <property type="entry name" value="Vaccinia Virus protein VP39"/>
    <property type="match status" value="1"/>
</dbReference>
<feature type="binding site" evidence="7">
    <location>
        <position position="44"/>
    </location>
    <ligand>
        <name>S-adenosyl-L-methionine</name>
        <dbReference type="ChEBI" id="CHEBI:59789"/>
    </ligand>
</feature>
<gene>
    <name evidence="7 8" type="primary">trmB</name>
    <name evidence="8" type="ORF">ISU02_21340</name>
</gene>
<dbReference type="InterPro" id="IPR029063">
    <property type="entry name" value="SAM-dependent_MTases_sf"/>
</dbReference>
<feature type="binding site" evidence="7">
    <location>
        <begin position="191"/>
        <end position="194"/>
    </location>
    <ligand>
        <name>substrate</name>
    </ligand>
</feature>
<accession>A0ABR9ZYX0</accession>
<dbReference type="SUPFAM" id="SSF53335">
    <property type="entry name" value="S-adenosyl-L-methionine-dependent methyltransferases"/>
    <property type="match status" value="1"/>
</dbReference>
<evidence type="ECO:0000313" key="9">
    <source>
        <dbReference type="Proteomes" id="UP000614200"/>
    </source>
</evidence>
<dbReference type="PROSITE" id="PS51625">
    <property type="entry name" value="SAM_MT_TRMB"/>
    <property type="match status" value="1"/>
</dbReference>
<feature type="binding site" evidence="7">
    <location>
        <position position="122"/>
    </location>
    <ligand>
        <name>substrate</name>
    </ligand>
</feature>
<sequence>MRVRKIRGAFEELVTYDQVFVVDPASKKGKWHEVFGNDHDIHAEFGGGKGRFIIEMAKRHPNVNFIMVDVITEVILKAAQRADKVKLPNLKMIMIDLREVDAFFEANELSRIYLNFSDPWPKKKHYKRRLTYRDFMKKYQVVLKDEGWIHFKTDNKALFEFSLNEFCALDMIMKHIALDLHAQNDSDNIMTEYEEKFSSKGFHIYRVEAKFRN</sequence>
<name>A0ABR9ZYX0_9FIRM</name>
<dbReference type="EC" id="2.1.1.33" evidence="7"/>
<feature type="binding site" evidence="7">
    <location>
        <position position="69"/>
    </location>
    <ligand>
        <name>S-adenosyl-L-methionine</name>
        <dbReference type="ChEBI" id="CHEBI:59789"/>
    </ligand>
</feature>
<dbReference type="HAMAP" id="MF_01057">
    <property type="entry name" value="tRNA_methyltr_TrmB"/>
    <property type="match status" value="1"/>
</dbReference>
<organism evidence="8 9">
    <name type="scientific">Fusibacter ferrireducens</name>
    <dbReference type="NCBI Taxonomy" id="2785058"/>
    <lineage>
        <taxon>Bacteria</taxon>
        <taxon>Bacillati</taxon>
        <taxon>Bacillota</taxon>
        <taxon>Clostridia</taxon>
        <taxon>Eubacteriales</taxon>
        <taxon>Eubacteriales Family XII. Incertae Sedis</taxon>
        <taxon>Fusibacter</taxon>
    </lineage>
</organism>
<reference evidence="8 9" key="1">
    <citation type="submission" date="2020-11" db="EMBL/GenBank/DDBJ databases">
        <title>Fusibacter basophilias sp. nov.</title>
        <authorList>
            <person name="Qiu D."/>
        </authorList>
    </citation>
    <scope>NUCLEOTIDE SEQUENCE [LARGE SCALE GENOMIC DNA]</scope>
    <source>
        <strain evidence="8 9">Q10-2</strain>
    </source>
</reference>
<dbReference type="InterPro" id="IPR055361">
    <property type="entry name" value="tRNA_methyltr_TrmB_bact"/>
</dbReference>
<dbReference type="Proteomes" id="UP000614200">
    <property type="component" value="Unassembled WGS sequence"/>
</dbReference>
<evidence type="ECO:0000256" key="5">
    <source>
        <dbReference type="ARBA" id="ARBA00022691"/>
    </source>
</evidence>
<evidence type="ECO:0000256" key="4">
    <source>
        <dbReference type="ARBA" id="ARBA00022679"/>
    </source>
</evidence>
<feature type="binding site" evidence="7">
    <location>
        <position position="118"/>
    </location>
    <ligand>
        <name>S-adenosyl-L-methionine</name>
        <dbReference type="ChEBI" id="CHEBI:59789"/>
    </ligand>
</feature>
<protein>
    <recommendedName>
        <fullName evidence="7">tRNA (guanine-N(7)-)-methyltransferase</fullName>
        <ecNumber evidence="7">2.1.1.33</ecNumber>
    </recommendedName>
    <alternativeName>
        <fullName evidence="7">tRNA (guanine(46)-N(7))-methyltransferase</fullName>
    </alternativeName>
    <alternativeName>
        <fullName evidence="7">tRNA(m7G46)-methyltransferase</fullName>
    </alternativeName>
</protein>
<proteinExistence type="inferred from homology"/>
<dbReference type="PANTHER" id="PTHR23417:SF14">
    <property type="entry name" value="PENTACOTRIPEPTIDE-REPEAT REGION OF PRORP DOMAIN-CONTAINING PROTEIN"/>
    <property type="match status" value="1"/>
</dbReference>
<comment type="similarity">
    <text evidence="7">Belongs to the class I-like SAM-binding methyltransferase superfamily. TrmB family.</text>
</comment>
<comment type="catalytic activity">
    <reaction evidence="1 7">
        <text>guanosine(46) in tRNA + S-adenosyl-L-methionine = N(7)-methylguanosine(46) in tRNA + S-adenosyl-L-homocysteine</text>
        <dbReference type="Rhea" id="RHEA:42708"/>
        <dbReference type="Rhea" id="RHEA-COMP:10188"/>
        <dbReference type="Rhea" id="RHEA-COMP:10189"/>
        <dbReference type="ChEBI" id="CHEBI:57856"/>
        <dbReference type="ChEBI" id="CHEBI:59789"/>
        <dbReference type="ChEBI" id="CHEBI:74269"/>
        <dbReference type="ChEBI" id="CHEBI:74480"/>
        <dbReference type="EC" id="2.1.1.33"/>
    </reaction>
</comment>
<evidence type="ECO:0000256" key="6">
    <source>
        <dbReference type="ARBA" id="ARBA00022694"/>
    </source>
</evidence>
<feature type="binding site" evidence="7">
    <location>
        <position position="96"/>
    </location>
    <ligand>
        <name>S-adenosyl-L-methionine</name>
        <dbReference type="ChEBI" id="CHEBI:59789"/>
    </ligand>
</feature>
<comment type="pathway">
    <text evidence="7">tRNA modification; N(7)-methylguanine-tRNA biosynthesis.</text>
</comment>
<evidence type="ECO:0000256" key="7">
    <source>
        <dbReference type="HAMAP-Rule" id="MF_01057"/>
    </source>
</evidence>
<comment type="caution">
    <text evidence="8">The sequence shown here is derived from an EMBL/GenBank/DDBJ whole genome shotgun (WGS) entry which is preliminary data.</text>
</comment>
<dbReference type="CDD" id="cd02440">
    <property type="entry name" value="AdoMet_MTases"/>
    <property type="match status" value="1"/>
</dbReference>
<evidence type="ECO:0000256" key="1">
    <source>
        <dbReference type="ARBA" id="ARBA00000142"/>
    </source>
</evidence>
<feature type="binding site" evidence="7">
    <location>
        <position position="154"/>
    </location>
    <ligand>
        <name>substrate</name>
    </ligand>
</feature>
<dbReference type="Pfam" id="PF02390">
    <property type="entry name" value="Methyltransf_4"/>
    <property type="match status" value="1"/>
</dbReference>
<dbReference type="PANTHER" id="PTHR23417">
    <property type="entry name" value="3-DEOXY-D-MANNO-OCTULOSONIC-ACID TRANSFERASE/TRNA GUANINE-N 7 - -METHYLTRANSFERASE"/>
    <property type="match status" value="1"/>
</dbReference>
<keyword evidence="3 7" id="KW-0489">Methyltransferase</keyword>
<evidence type="ECO:0000256" key="3">
    <source>
        <dbReference type="ARBA" id="ARBA00022603"/>
    </source>
</evidence>
<dbReference type="EMBL" id="JADKNH010000018">
    <property type="protein sequence ID" value="MBF4695647.1"/>
    <property type="molecule type" value="Genomic_DNA"/>
</dbReference>
<evidence type="ECO:0000256" key="2">
    <source>
        <dbReference type="ARBA" id="ARBA00003015"/>
    </source>
</evidence>
<dbReference type="NCBIfam" id="TIGR00091">
    <property type="entry name" value="tRNA (guanosine(46)-N7)-methyltransferase TrmB"/>
    <property type="match status" value="1"/>
</dbReference>
<comment type="function">
    <text evidence="2 7">Catalyzes the formation of N(7)-methylguanine at position 46 (m7G46) in tRNA.</text>
</comment>
<dbReference type="RefSeq" id="WP_194703883.1">
    <property type="nucleotide sequence ID" value="NZ_JADKNH010000018.1"/>
</dbReference>
<dbReference type="GO" id="GO:0008176">
    <property type="term" value="F:tRNA (guanine(46)-N7)-methyltransferase activity"/>
    <property type="evidence" value="ECO:0007669"/>
    <property type="project" value="UniProtKB-EC"/>
</dbReference>